<dbReference type="EMBL" id="MQUA01000013">
    <property type="protein sequence ID" value="PQB08350.1"/>
    <property type="molecule type" value="Genomic_DNA"/>
</dbReference>
<evidence type="ECO:0000313" key="6">
    <source>
        <dbReference type="Proteomes" id="UP000239522"/>
    </source>
</evidence>
<sequence>MIPSDFRDYFLSSSLIIQQDIVNSLLSLSTSGSHLEEDKERKAVTCPHCKSERIRANGTLKGVQRYLCNGCGKNFSETTGKFWFALKKKDKINKYLYCLLSGYSIRKSAKETGISIQTSFDWRHKLLTSFSSVSVSEFEGIVESDDLFFPISEKGNRTLERKPKKRGEKASKAGISNEKVAVIATCDRSGNKDFEVVTTGRISKKDLNKVYQGKLDKATVLCSDSHRSYAAFAKSNTIIHKKFNASKGQKTVDKIYHVQNVNNMDMRLRKFMESFNGVATKYLQNYLNWFLVLEKIKNKTNKMATLASIALASNQVWIQFKEIAINNMLFRT</sequence>
<evidence type="ECO:0000313" key="2">
    <source>
        <dbReference type="EMBL" id="PQB07009.1"/>
    </source>
</evidence>
<proteinExistence type="predicted"/>
<comment type="caution">
    <text evidence="2">The sequence shown here is derived from an EMBL/GenBank/DDBJ whole genome shotgun (WGS) entry which is preliminary data.</text>
</comment>
<dbReference type="RefSeq" id="WP_104809245.1">
    <property type="nucleotide sequence ID" value="NZ_MQUA01000013.1"/>
</dbReference>
<dbReference type="InterPro" id="IPR024445">
    <property type="entry name" value="Tnp_ISXO2-like"/>
</dbReference>
<dbReference type="Proteomes" id="UP000239522">
    <property type="component" value="Unassembled WGS sequence"/>
</dbReference>
<dbReference type="OrthoDB" id="9802985at2"/>
<name>A0A2S7KWI9_9FLAO</name>
<keyword evidence="6" id="KW-1185">Reference proteome</keyword>
<dbReference type="SMART" id="SM01126">
    <property type="entry name" value="DDE_Tnp_IS1595"/>
    <property type="match status" value="1"/>
</dbReference>
<organism evidence="2 6">
    <name type="scientific">Polaribacter filamentus</name>
    <dbReference type="NCBI Taxonomy" id="53483"/>
    <lineage>
        <taxon>Bacteria</taxon>
        <taxon>Pseudomonadati</taxon>
        <taxon>Bacteroidota</taxon>
        <taxon>Flavobacteriia</taxon>
        <taxon>Flavobacteriales</taxon>
        <taxon>Flavobacteriaceae</taxon>
    </lineage>
</organism>
<dbReference type="AlphaFoldDB" id="A0A2S7KWI9"/>
<evidence type="ECO:0000313" key="5">
    <source>
        <dbReference type="EMBL" id="PQB08469.1"/>
    </source>
</evidence>
<dbReference type="EMBL" id="MQUA01000013">
    <property type="protein sequence ID" value="PQB07563.1"/>
    <property type="molecule type" value="Genomic_DNA"/>
</dbReference>
<dbReference type="PANTHER" id="PTHR33293">
    <property type="entry name" value="INSERTION ELEMENT IS1 1 PROTEIN INSB-RELATED"/>
    <property type="match status" value="1"/>
</dbReference>
<dbReference type="EMBL" id="MQUA01000013">
    <property type="protein sequence ID" value="PQB07009.1"/>
    <property type="molecule type" value="Genomic_DNA"/>
</dbReference>
<reference evidence="2 6" key="1">
    <citation type="submission" date="2016-11" db="EMBL/GenBank/DDBJ databases">
        <title>Trade-off between light-utilization and light-protection in marine flavobacteria.</title>
        <authorList>
            <person name="Kumagai Y."/>
        </authorList>
    </citation>
    <scope>NUCLEOTIDE SEQUENCE [LARGE SCALE GENOMIC DNA]</scope>
    <source>
        <strain evidence="2 6">ATCC 700397</strain>
    </source>
</reference>
<gene>
    <name evidence="2" type="ORF">BST83_07490</name>
    <name evidence="3" type="ORF">BST83_10630</name>
    <name evidence="4" type="ORF">BST83_15370</name>
    <name evidence="5" type="ORF">BST83_16060</name>
</gene>
<evidence type="ECO:0000259" key="1">
    <source>
        <dbReference type="SMART" id="SM01126"/>
    </source>
</evidence>
<feature type="domain" description="ISXO2-like transposase" evidence="1">
    <location>
        <begin position="137"/>
        <end position="295"/>
    </location>
</feature>
<evidence type="ECO:0000313" key="3">
    <source>
        <dbReference type="EMBL" id="PQB07563.1"/>
    </source>
</evidence>
<accession>A0A2S7KWI9</accession>
<dbReference type="InterPro" id="IPR051354">
    <property type="entry name" value="Transposase_27_IS1"/>
</dbReference>
<dbReference type="Pfam" id="PF12762">
    <property type="entry name" value="DDE_Tnp_IS1595"/>
    <property type="match status" value="1"/>
</dbReference>
<dbReference type="EMBL" id="MQUA01000013">
    <property type="protein sequence ID" value="PQB08469.1"/>
    <property type="molecule type" value="Genomic_DNA"/>
</dbReference>
<protein>
    <recommendedName>
        <fullName evidence="1">ISXO2-like transposase domain-containing protein</fullName>
    </recommendedName>
</protein>
<dbReference type="NCBIfam" id="NF033547">
    <property type="entry name" value="transpos_IS1595"/>
    <property type="match status" value="1"/>
</dbReference>
<evidence type="ECO:0000313" key="4">
    <source>
        <dbReference type="EMBL" id="PQB08350.1"/>
    </source>
</evidence>
<dbReference type="PANTHER" id="PTHR33293:SF1">
    <property type="entry name" value="INSERTION ELEMENT IS1 1 PROTEIN INSB-RELATED"/>
    <property type="match status" value="1"/>
</dbReference>